<dbReference type="GO" id="GO:0006388">
    <property type="term" value="P:tRNA splicing, via endonucleolytic cleavage and ligation"/>
    <property type="evidence" value="ECO:0007669"/>
    <property type="project" value="UniProtKB-UniRule"/>
</dbReference>
<evidence type="ECO:0000256" key="4">
    <source>
        <dbReference type="ARBA" id="ARBA00025212"/>
    </source>
</evidence>
<comment type="function">
    <text evidence="4 5">Removes the 2'-phosphate from RNA via an intermediate in which the phosphate is ADP-ribosylated by NAD followed by a presumed transesterification to release the RNA and generate ADP-ribose 1''-2''-cyclic phosphate (APPR&gt;P). May function as an ADP-ribosylase.</text>
</comment>
<dbReference type="GeneID" id="72464323"/>
<reference evidence="6 9" key="1">
    <citation type="submission" date="2015-09" db="EMBL/GenBank/DDBJ databases">
        <authorList>
            <consortium name="Pathogen Informatics"/>
        </authorList>
    </citation>
    <scope>NUCLEOTIDE SEQUENCE [LARGE SCALE GENOMIC DNA]</scope>
    <source>
        <strain evidence="6 9">2789STDY5834939</strain>
    </source>
</reference>
<dbReference type="GO" id="GO:0003950">
    <property type="term" value="F:NAD+ poly-ADP-ribosyltransferase activity"/>
    <property type="evidence" value="ECO:0007669"/>
    <property type="project" value="InterPro"/>
</dbReference>
<evidence type="ECO:0000256" key="5">
    <source>
        <dbReference type="HAMAP-Rule" id="MF_00299"/>
    </source>
</evidence>
<reference evidence="8 11" key="4">
    <citation type="submission" date="2018-08" db="EMBL/GenBank/DDBJ databases">
        <title>A genome reference for cultivated species of the human gut microbiota.</title>
        <authorList>
            <person name="Zou Y."/>
            <person name="Xue W."/>
            <person name="Luo G."/>
        </authorList>
    </citation>
    <scope>NUCLEOTIDE SEQUENCE [LARGE SCALE GENOMIC DNA]</scope>
    <source>
        <strain evidence="8 11">TF05-12AC</strain>
    </source>
</reference>
<dbReference type="EMBL" id="NFKP01000005">
    <property type="protein sequence ID" value="OUP70152.1"/>
    <property type="molecule type" value="Genomic_DNA"/>
</dbReference>
<dbReference type="HAMAP" id="MF_00299">
    <property type="entry name" value="KptA"/>
    <property type="match status" value="1"/>
</dbReference>
<evidence type="ECO:0000313" key="9">
    <source>
        <dbReference type="Proteomes" id="UP000095765"/>
    </source>
</evidence>
<reference evidence="10" key="2">
    <citation type="submission" date="2017-04" db="EMBL/GenBank/DDBJ databases">
        <title>Function of individual gut microbiota members based on whole genome sequencing of pure cultures obtained from chicken caecum.</title>
        <authorList>
            <person name="Medvecky M."/>
            <person name="Cejkova D."/>
            <person name="Polansky O."/>
            <person name="Karasova D."/>
            <person name="Kubasova T."/>
            <person name="Cizek A."/>
            <person name="Rychlik I."/>
        </authorList>
    </citation>
    <scope>NUCLEOTIDE SEQUENCE [LARGE SCALE GENOMIC DNA]</scope>
    <source>
        <strain evidence="10">An175</strain>
    </source>
</reference>
<dbReference type="InterPro" id="IPR042080">
    <property type="entry name" value="RNA_2'-PTrans_N"/>
</dbReference>
<dbReference type="EMBL" id="CZBE01000001">
    <property type="protein sequence ID" value="CUP21478.1"/>
    <property type="molecule type" value="Genomic_DNA"/>
</dbReference>
<accession>A0A174LHD3</accession>
<evidence type="ECO:0000313" key="6">
    <source>
        <dbReference type="EMBL" id="CUP21478.1"/>
    </source>
</evidence>
<dbReference type="InterPro" id="IPR002745">
    <property type="entry name" value="Ptrans_KptA/Tpt1"/>
</dbReference>
<comment type="similarity">
    <text evidence="1 5">Belongs to the KptA/TPT1 family.</text>
</comment>
<protein>
    <recommendedName>
        <fullName evidence="5">Probable RNA 2'-phosphotransferase</fullName>
        <ecNumber evidence="5">2.7.1.-</ecNumber>
    </recommendedName>
</protein>
<evidence type="ECO:0000313" key="8">
    <source>
        <dbReference type="EMBL" id="RGE68869.1"/>
    </source>
</evidence>
<dbReference type="NCBIfam" id="NF002014">
    <property type="entry name" value="PRK00819.1-4"/>
    <property type="match status" value="1"/>
</dbReference>
<dbReference type="EC" id="2.7.1.-" evidence="5"/>
<dbReference type="Proteomes" id="UP000196386">
    <property type="component" value="Unassembled WGS sequence"/>
</dbReference>
<dbReference type="EMBL" id="QVME01000002">
    <property type="protein sequence ID" value="RGE68869.1"/>
    <property type="molecule type" value="Genomic_DNA"/>
</dbReference>
<dbReference type="SUPFAM" id="SSF56399">
    <property type="entry name" value="ADP-ribosylation"/>
    <property type="match status" value="1"/>
</dbReference>
<dbReference type="Proteomes" id="UP000095765">
    <property type="component" value="Unassembled WGS sequence"/>
</dbReference>
<dbReference type="GO" id="GO:0000215">
    <property type="term" value="F:tRNA 2'-phosphotransferase activity"/>
    <property type="evidence" value="ECO:0007669"/>
    <property type="project" value="TreeGrafter"/>
</dbReference>
<evidence type="ECO:0000256" key="3">
    <source>
        <dbReference type="ARBA" id="ARBA00023027"/>
    </source>
</evidence>
<dbReference type="InterPro" id="IPR042081">
    <property type="entry name" value="RNA_2'-PTrans_C"/>
</dbReference>
<keyword evidence="2 5" id="KW-0808">Transferase</keyword>
<dbReference type="PANTHER" id="PTHR12684">
    <property type="entry name" value="PUTATIVE PHOSPHOTRANSFERASE"/>
    <property type="match status" value="1"/>
</dbReference>
<keyword evidence="3 5" id="KW-0520">NAD</keyword>
<dbReference type="PANTHER" id="PTHR12684:SF2">
    <property type="entry name" value="TRNA 2'-PHOSPHOTRANSFERASE 1"/>
    <property type="match status" value="1"/>
</dbReference>
<evidence type="ECO:0000313" key="11">
    <source>
        <dbReference type="Proteomes" id="UP000260828"/>
    </source>
</evidence>
<dbReference type="InterPro" id="IPR022928">
    <property type="entry name" value="RNA_2'-PTrans_KptA"/>
</dbReference>
<evidence type="ECO:0000313" key="7">
    <source>
        <dbReference type="EMBL" id="OUP70152.1"/>
    </source>
</evidence>
<dbReference type="Gene3D" id="3.20.170.30">
    <property type="match status" value="1"/>
</dbReference>
<evidence type="ECO:0000313" key="10">
    <source>
        <dbReference type="Proteomes" id="UP000196386"/>
    </source>
</evidence>
<dbReference type="OrthoDB" id="4537997at2"/>
<dbReference type="RefSeq" id="WP_006874551.1">
    <property type="nucleotide sequence ID" value="NZ_CABIWA010000002.1"/>
</dbReference>
<evidence type="ECO:0000256" key="2">
    <source>
        <dbReference type="ARBA" id="ARBA00022679"/>
    </source>
</evidence>
<reference evidence="7" key="3">
    <citation type="journal article" date="2018" name="BMC Genomics">
        <title>Whole genome sequencing and function prediction of 133 gut anaerobes isolated from chicken caecum in pure cultures.</title>
        <authorList>
            <person name="Medvecky M."/>
            <person name="Cejkova D."/>
            <person name="Polansky O."/>
            <person name="Karasova D."/>
            <person name="Kubasova T."/>
            <person name="Cizek A."/>
            <person name="Rychlik I."/>
        </authorList>
    </citation>
    <scope>NUCLEOTIDE SEQUENCE</scope>
    <source>
        <strain evidence="7">An175</strain>
    </source>
</reference>
<dbReference type="AlphaFoldDB" id="A0A174LHD3"/>
<evidence type="ECO:0000256" key="1">
    <source>
        <dbReference type="ARBA" id="ARBA00009836"/>
    </source>
</evidence>
<sequence length="188" mass="20913">MEQSKSDETLGRFLSLVLRHNPAAAQITLDEHGWADVEALLAGCARAGRRIGRDTLERIVRENSKQRYSFNGDHTKIRANQGHSIAVDVELRQAQPPARLYHGTAMRFLESIRAQGITRQSRQHVHLSADYPTALAVGSRHGRPVVLAIDAAAMARDGYVFYRSENGVWLCERVPWSYVLEDGAGLAP</sequence>
<name>A0A174LHD3_9FIRM</name>
<dbReference type="Pfam" id="PF01885">
    <property type="entry name" value="PTS_2-RNA"/>
    <property type="match status" value="1"/>
</dbReference>
<dbReference type="Proteomes" id="UP000260828">
    <property type="component" value="Unassembled WGS sequence"/>
</dbReference>
<organism evidence="6 9">
    <name type="scientific">Anaerotruncus colihominis</name>
    <dbReference type="NCBI Taxonomy" id="169435"/>
    <lineage>
        <taxon>Bacteria</taxon>
        <taxon>Bacillati</taxon>
        <taxon>Bacillota</taxon>
        <taxon>Clostridia</taxon>
        <taxon>Eubacteriales</taxon>
        <taxon>Oscillospiraceae</taxon>
        <taxon>Anaerotruncus</taxon>
    </lineage>
</organism>
<gene>
    <name evidence="5" type="primary">kptA</name>
    <name evidence="7" type="ORF">B5F11_05805</name>
    <name evidence="8" type="ORF">DXC40_06135</name>
    <name evidence="6" type="ORF">ERS852551_00111</name>
</gene>
<dbReference type="Gene3D" id="1.10.10.970">
    <property type="entry name" value="RNA 2'-phosphotransferase, Tpt1/KptA family, N-terminal domain"/>
    <property type="match status" value="1"/>
</dbReference>
<proteinExistence type="inferred from homology"/>